<accession>A0ABX2N8M2</accession>
<organism evidence="2 3">
    <name type="scientific">Anaerococcus faecalis</name>
    <dbReference type="NCBI Taxonomy" id="2742993"/>
    <lineage>
        <taxon>Bacteria</taxon>
        <taxon>Bacillati</taxon>
        <taxon>Bacillota</taxon>
        <taxon>Tissierellia</taxon>
        <taxon>Tissierellales</taxon>
        <taxon>Peptoniphilaceae</taxon>
        <taxon>Anaerococcus</taxon>
    </lineage>
</organism>
<sequence>MKTEELKEIGLNDEQIAAVFKLRGKEVEDYNQLKNNFETLKTENENFKNQVASANEQIEAFKDMDIESIKASAEEYKNKYEQAQIKAKEDMDNITLNNAIDLGLVNAGSRNLKAAKALLDIDSLKDSKNLNDDLKAQIDGLKESDSYLFKIEEEPKQRSMGKSGSIGEKELKDMTYEEMLEANKKGIL</sequence>
<reference evidence="2 3" key="1">
    <citation type="submission" date="2020-06" db="EMBL/GenBank/DDBJ databases">
        <title>Anaerococcus sp. nov., isolated form swine feces.</title>
        <authorList>
            <person name="Yu S."/>
        </authorList>
    </citation>
    <scope>NUCLEOTIDE SEQUENCE [LARGE SCALE GENOMIC DNA]</scope>
    <source>
        <strain evidence="2 3">AGMB00486</strain>
    </source>
</reference>
<dbReference type="RefSeq" id="WP_176269497.1">
    <property type="nucleotide sequence ID" value="NZ_JABVBA010000002.1"/>
</dbReference>
<gene>
    <name evidence="2" type="ORF">HV819_03310</name>
</gene>
<proteinExistence type="predicted"/>
<comment type="caution">
    <text evidence="2">The sequence shown here is derived from an EMBL/GenBank/DDBJ whole genome shotgun (WGS) entry which is preliminary data.</text>
</comment>
<name>A0ABX2N8M2_9FIRM</name>
<evidence type="ECO:0000313" key="2">
    <source>
        <dbReference type="EMBL" id="NVF11019.1"/>
    </source>
</evidence>
<keyword evidence="1" id="KW-0175">Coiled coil</keyword>
<keyword evidence="3" id="KW-1185">Reference proteome</keyword>
<dbReference type="Proteomes" id="UP000540919">
    <property type="component" value="Unassembled WGS sequence"/>
</dbReference>
<dbReference type="Pfam" id="PF06810">
    <property type="entry name" value="Phage_scaffold"/>
    <property type="match status" value="1"/>
</dbReference>
<dbReference type="InterPro" id="IPR009636">
    <property type="entry name" value="SCAF"/>
</dbReference>
<protein>
    <submittedName>
        <fullName evidence="2">Phage scaffolding protein</fullName>
    </submittedName>
</protein>
<evidence type="ECO:0000313" key="3">
    <source>
        <dbReference type="Proteomes" id="UP000540919"/>
    </source>
</evidence>
<feature type="coiled-coil region" evidence="1">
    <location>
        <begin position="30"/>
        <end position="93"/>
    </location>
</feature>
<dbReference type="EMBL" id="JABVBA010000002">
    <property type="protein sequence ID" value="NVF11019.1"/>
    <property type="molecule type" value="Genomic_DNA"/>
</dbReference>
<evidence type="ECO:0000256" key="1">
    <source>
        <dbReference type="SAM" id="Coils"/>
    </source>
</evidence>